<evidence type="ECO:0000256" key="1">
    <source>
        <dbReference type="ARBA" id="ARBA00004651"/>
    </source>
</evidence>
<feature type="transmembrane region" description="Helical" evidence="7">
    <location>
        <begin position="277"/>
        <end position="298"/>
    </location>
</feature>
<keyword evidence="5 7" id="KW-1133">Transmembrane helix</keyword>
<evidence type="ECO:0000256" key="4">
    <source>
        <dbReference type="ARBA" id="ARBA00022692"/>
    </source>
</evidence>
<feature type="compositionally biased region" description="Low complexity" evidence="8">
    <location>
        <begin position="30"/>
        <end position="39"/>
    </location>
</feature>
<organism evidence="10 11">
    <name type="scientific">Cellulosimicrobium cellulans</name>
    <name type="common">Arthrobacter luteus</name>
    <dbReference type="NCBI Taxonomy" id="1710"/>
    <lineage>
        <taxon>Bacteria</taxon>
        <taxon>Bacillati</taxon>
        <taxon>Actinomycetota</taxon>
        <taxon>Actinomycetes</taxon>
        <taxon>Micrococcales</taxon>
        <taxon>Promicromonosporaceae</taxon>
        <taxon>Cellulosimicrobium</taxon>
    </lineage>
</organism>
<dbReference type="OrthoDB" id="2063054at2"/>
<evidence type="ECO:0000259" key="9">
    <source>
        <dbReference type="PROSITE" id="PS50928"/>
    </source>
</evidence>
<dbReference type="PANTHER" id="PTHR43744:SF12">
    <property type="entry name" value="ABC TRANSPORTER PERMEASE PROTEIN MG189-RELATED"/>
    <property type="match status" value="1"/>
</dbReference>
<dbReference type="InterPro" id="IPR035906">
    <property type="entry name" value="MetI-like_sf"/>
</dbReference>
<comment type="similarity">
    <text evidence="7">Belongs to the binding-protein-dependent transport system permease family.</text>
</comment>
<evidence type="ECO:0000313" key="10">
    <source>
        <dbReference type="EMBL" id="ARU51232.1"/>
    </source>
</evidence>
<reference evidence="10 11" key="1">
    <citation type="submission" date="2017-05" db="EMBL/GenBank/DDBJ databases">
        <authorList>
            <person name="Song R."/>
            <person name="Chenine A.L."/>
            <person name="Ruprecht R.M."/>
        </authorList>
    </citation>
    <scope>NUCLEOTIDE SEQUENCE [LARGE SCALE GENOMIC DNA]</scope>
    <source>
        <strain evidence="10 11">PSBB019</strain>
    </source>
</reference>
<dbReference type="InterPro" id="IPR000515">
    <property type="entry name" value="MetI-like"/>
</dbReference>
<feature type="transmembrane region" description="Helical" evidence="7">
    <location>
        <begin position="113"/>
        <end position="134"/>
    </location>
</feature>
<dbReference type="KEGG" id="cceu:CBR64_06740"/>
<evidence type="ECO:0000313" key="11">
    <source>
        <dbReference type="Proteomes" id="UP000196228"/>
    </source>
</evidence>
<dbReference type="PANTHER" id="PTHR43744">
    <property type="entry name" value="ABC TRANSPORTER PERMEASE PROTEIN MG189-RELATED-RELATED"/>
    <property type="match status" value="1"/>
</dbReference>
<evidence type="ECO:0000256" key="6">
    <source>
        <dbReference type="ARBA" id="ARBA00023136"/>
    </source>
</evidence>
<feature type="transmembrane region" description="Helical" evidence="7">
    <location>
        <begin position="146"/>
        <end position="171"/>
    </location>
</feature>
<dbReference type="GO" id="GO:0055085">
    <property type="term" value="P:transmembrane transport"/>
    <property type="evidence" value="ECO:0007669"/>
    <property type="project" value="InterPro"/>
</dbReference>
<dbReference type="CDD" id="cd06261">
    <property type="entry name" value="TM_PBP2"/>
    <property type="match status" value="1"/>
</dbReference>
<dbReference type="RefSeq" id="WP_087470281.1">
    <property type="nucleotide sequence ID" value="NZ_CP021383.1"/>
</dbReference>
<keyword evidence="2 7" id="KW-0813">Transport</keyword>
<feature type="transmembrane region" description="Helical" evidence="7">
    <location>
        <begin position="48"/>
        <end position="70"/>
    </location>
</feature>
<dbReference type="GO" id="GO:0005886">
    <property type="term" value="C:plasma membrane"/>
    <property type="evidence" value="ECO:0007669"/>
    <property type="project" value="UniProtKB-SubCell"/>
</dbReference>
<sequence>MSTTVPGPAAYAAAPGGPQAVPPGAPDGPLPATTTATPAPRRRRRRAWLWHLLLVPVAALFATPFVQMFLTSLTPEAEINRFPPRFWPSQLTLDGYVKLFTETDVLRWTTNTVLVSVVAVASHIVLCSLAGYGFARLKFPGRTFGFLAIMATIMIPTQLLMVPTYVLFARIGIIDTLAAAMVPWLASAFGIFLMRQFFLSLPPELEEAAVLDGCSRLATFWRIILPLARPALATLAIFTLLGSWNDLVWPLIAINDPSSFTLQLGITNFQGARRTDWSLLMASNVVATLPLVLFFLFAQRQFIATMTFTGVKG</sequence>
<name>A0A1Y0HST7_CELCE</name>
<evidence type="ECO:0000256" key="3">
    <source>
        <dbReference type="ARBA" id="ARBA00022475"/>
    </source>
</evidence>
<dbReference type="PROSITE" id="PS50928">
    <property type="entry name" value="ABC_TM1"/>
    <property type="match status" value="1"/>
</dbReference>
<proteinExistence type="inferred from homology"/>
<feature type="compositionally biased region" description="Low complexity" evidence="8">
    <location>
        <begin position="1"/>
        <end position="19"/>
    </location>
</feature>
<feature type="region of interest" description="Disordered" evidence="8">
    <location>
        <begin position="1"/>
        <end position="39"/>
    </location>
</feature>
<evidence type="ECO:0000256" key="8">
    <source>
        <dbReference type="SAM" id="MobiDB-lite"/>
    </source>
</evidence>
<dbReference type="AlphaFoldDB" id="A0A1Y0HST7"/>
<keyword evidence="3" id="KW-1003">Cell membrane</keyword>
<dbReference type="SUPFAM" id="SSF161098">
    <property type="entry name" value="MetI-like"/>
    <property type="match status" value="1"/>
</dbReference>
<feature type="compositionally biased region" description="Pro residues" evidence="8">
    <location>
        <begin position="20"/>
        <end position="29"/>
    </location>
</feature>
<keyword evidence="4 7" id="KW-0812">Transmembrane</keyword>
<dbReference type="Pfam" id="PF00528">
    <property type="entry name" value="BPD_transp_1"/>
    <property type="match status" value="1"/>
</dbReference>
<feature type="domain" description="ABC transmembrane type-1" evidence="9">
    <location>
        <begin position="109"/>
        <end position="298"/>
    </location>
</feature>
<evidence type="ECO:0000256" key="2">
    <source>
        <dbReference type="ARBA" id="ARBA00022448"/>
    </source>
</evidence>
<dbReference type="EMBL" id="CP021383">
    <property type="protein sequence ID" value="ARU51232.1"/>
    <property type="molecule type" value="Genomic_DNA"/>
</dbReference>
<evidence type="ECO:0000256" key="7">
    <source>
        <dbReference type="RuleBase" id="RU363032"/>
    </source>
</evidence>
<dbReference type="Proteomes" id="UP000196228">
    <property type="component" value="Chromosome"/>
</dbReference>
<keyword evidence="6 7" id="KW-0472">Membrane</keyword>
<protein>
    <submittedName>
        <fullName evidence="10">ABC transporter permease</fullName>
    </submittedName>
</protein>
<evidence type="ECO:0000256" key="5">
    <source>
        <dbReference type="ARBA" id="ARBA00022989"/>
    </source>
</evidence>
<gene>
    <name evidence="10" type="ORF">CBR64_06740</name>
</gene>
<accession>A0A1Y0HST7</accession>
<comment type="subcellular location">
    <subcellularLocation>
        <location evidence="1 7">Cell membrane</location>
        <topology evidence="1 7">Multi-pass membrane protein</topology>
    </subcellularLocation>
</comment>
<dbReference type="Gene3D" id="1.10.3720.10">
    <property type="entry name" value="MetI-like"/>
    <property type="match status" value="1"/>
</dbReference>
<feature type="transmembrane region" description="Helical" evidence="7">
    <location>
        <begin position="177"/>
        <end position="198"/>
    </location>
</feature>